<dbReference type="AlphaFoldDB" id="A0A150P2Y1"/>
<dbReference type="InterPro" id="IPR020845">
    <property type="entry name" value="AMP-binding_CS"/>
</dbReference>
<dbReference type="EMBL" id="JELY01003312">
    <property type="protein sequence ID" value="KYF49857.1"/>
    <property type="molecule type" value="Genomic_DNA"/>
</dbReference>
<dbReference type="InterPro" id="IPR025110">
    <property type="entry name" value="AMP-bd_C"/>
</dbReference>
<dbReference type="Pfam" id="PF13193">
    <property type="entry name" value="AMP-binding_C"/>
    <property type="match status" value="1"/>
</dbReference>
<dbReference type="InterPro" id="IPR045851">
    <property type="entry name" value="AMP-bd_C_sf"/>
</dbReference>
<proteinExistence type="predicted"/>
<dbReference type="PANTHER" id="PTHR43767">
    <property type="entry name" value="LONG-CHAIN-FATTY-ACID--COA LIGASE"/>
    <property type="match status" value="1"/>
</dbReference>
<dbReference type="CDD" id="cd05920">
    <property type="entry name" value="23DHB-AMP_lg"/>
    <property type="match status" value="1"/>
</dbReference>
<evidence type="ECO:0000259" key="4">
    <source>
        <dbReference type="Pfam" id="PF13193"/>
    </source>
</evidence>
<protein>
    <submittedName>
        <fullName evidence="5">2,3-dihydroxybenzoate-AMP ligase</fullName>
    </submittedName>
</protein>
<dbReference type="GO" id="GO:0016878">
    <property type="term" value="F:acid-thiol ligase activity"/>
    <property type="evidence" value="ECO:0007669"/>
    <property type="project" value="UniProtKB-ARBA"/>
</dbReference>
<comment type="caution">
    <text evidence="5">The sequence shown here is derived from an EMBL/GenBank/DDBJ whole genome shotgun (WGS) entry which is preliminary data.</text>
</comment>
<dbReference type="PANTHER" id="PTHR43767:SF1">
    <property type="entry name" value="NONRIBOSOMAL PEPTIDE SYNTHASE PES1 (EUROFUNG)-RELATED"/>
    <property type="match status" value="1"/>
</dbReference>
<dbReference type="Gene3D" id="3.30.300.30">
    <property type="match status" value="1"/>
</dbReference>
<dbReference type="SUPFAM" id="SSF56801">
    <property type="entry name" value="Acetyl-CoA synthetase-like"/>
    <property type="match status" value="1"/>
</dbReference>
<reference evidence="5 6" key="1">
    <citation type="submission" date="2014-02" db="EMBL/GenBank/DDBJ databases">
        <title>The small core and large imbalanced accessory genome model reveals a collaborative survival strategy of Sorangium cellulosum strains in nature.</title>
        <authorList>
            <person name="Han K."/>
            <person name="Peng R."/>
            <person name="Blom J."/>
            <person name="Li Y.-Z."/>
        </authorList>
    </citation>
    <scope>NUCLEOTIDE SEQUENCE [LARGE SCALE GENOMIC DNA]</scope>
    <source>
        <strain evidence="5 6">So0157-25</strain>
    </source>
</reference>
<evidence type="ECO:0000313" key="5">
    <source>
        <dbReference type="EMBL" id="KYF49857.1"/>
    </source>
</evidence>
<dbReference type="Proteomes" id="UP000075420">
    <property type="component" value="Unassembled WGS sequence"/>
</dbReference>
<comment type="pathway">
    <text evidence="1">Siderophore biosynthesis.</text>
</comment>
<dbReference type="Pfam" id="PF00501">
    <property type="entry name" value="AMP-binding"/>
    <property type="match status" value="1"/>
</dbReference>
<evidence type="ECO:0000256" key="2">
    <source>
        <dbReference type="ARBA" id="ARBA00022598"/>
    </source>
</evidence>
<dbReference type="InterPro" id="IPR000873">
    <property type="entry name" value="AMP-dep_synth/lig_dom"/>
</dbReference>
<evidence type="ECO:0000259" key="3">
    <source>
        <dbReference type="Pfam" id="PF00501"/>
    </source>
</evidence>
<dbReference type="FunFam" id="2.30.38.10:FF:000003">
    <property type="entry name" value="Vibriobactin-specific 2,3-dihydroxybenzoate-AMP ligase"/>
    <property type="match status" value="1"/>
</dbReference>
<accession>A0A150P2Y1</accession>
<organism evidence="5 6">
    <name type="scientific">Sorangium cellulosum</name>
    <name type="common">Polyangium cellulosum</name>
    <dbReference type="NCBI Taxonomy" id="56"/>
    <lineage>
        <taxon>Bacteria</taxon>
        <taxon>Pseudomonadati</taxon>
        <taxon>Myxococcota</taxon>
        <taxon>Polyangia</taxon>
        <taxon>Polyangiales</taxon>
        <taxon>Polyangiaceae</taxon>
        <taxon>Sorangium</taxon>
    </lineage>
</organism>
<feature type="domain" description="AMP-binding enzyme C-terminal" evidence="4">
    <location>
        <begin position="444"/>
        <end position="519"/>
    </location>
</feature>
<gene>
    <name evidence="5" type="ORF">BE08_46235</name>
</gene>
<name>A0A150P2Y1_SORCE</name>
<dbReference type="Gene3D" id="3.40.50.980">
    <property type="match status" value="2"/>
</dbReference>
<dbReference type="Gene3D" id="2.30.38.10">
    <property type="entry name" value="Luciferase, Domain 3"/>
    <property type="match status" value="1"/>
</dbReference>
<evidence type="ECO:0000313" key="6">
    <source>
        <dbReference type="Proteomes" id="UP000075420"/>
    </source>
</evidence>
<sequence>MLSGCVDWPDEFVARYREAGYWRGERLGEMLRARARAAPTRLAVVDGERRWTYQELDERADRMAAGLRRLGIEEEQRVLVQLPNIAEFLSLCFALFRVGAIPVLALPAHRETEIVHLAELSQAVAYVIADVHVGFDYRALARAVCKKAASLRHVLVVGDAQEFVSLSEVDAPAEVMAGPAPRDVALLLLSGGTTGAPKLIPRTHDDYVCNVRLSAEVTGLSESTRYLVSLPIAHNFALGCPGALGTLHAGGTVVFCKDPSPEAAFRLIEEEKITVTALIPPLVLLWLEAAEWVQADLSSLRWLQVGGARLKAETAARVRPVLGCGLQQVYGMAEGLLNFTRLDDPESVVIGTQGRPVAADDEVRIVDASDVEVADGELGELQVRGPYTIRGYYRAEEYNRRAFTADGFYRSGDLVRRLASGHLVVEGRSKDVINRGGEKVPVEEIENFLMAHPAIRDVSIVGIPDATMGERTCACIIARGKAPTLAEVNAYLGRLGVAAFKLPDRLVVLESFPQTSVGKVNKGALAKQVCAASPSTSTGIG</sequence>
<dbReference type="PROSITE" id="PS00455">
    <property type="entry name" value="AMP_BINDING"/>
    <property type="match status" value="1"/>
</dbReference>
<feature type="domain" description="AMP-dependent synthetase/ligase" evidence="3">
    <location>
        <begin position="32"/>
        <end position="393"/>
    </location>
</feature>
<evidence type="ECO:0000256" key="1">
    <source>
        <dbReference type="ARBA" id="ARBA00004924"/>
    </source>
</evidence>
<dbReference type="InterPro" id="IPR050237">
    <property type="entry name" value="ATP-dep_AMP-bd_enzyme"/>
</dbReference>
<keyword evidence="2 5" id="KW-0436">Ligase</keyword>